<evidence type="ECO:0000313" key="1">
    <source>
        <dbReference type="EMBL" id="MDG4721161.1"/>
    </source>
</evidence>
<protein>
    <submittedName>
        <fullName evidence="1">Uncharacterized protein</fullName>
    </submittedName>
</protein>
<reference evidence="1 2" key="1">
    <citation type="submission" date="2023-03" db="EMBL/GenBank/DDBJ databases">
        <title>Strain FZY0004 represents a novel species in the genus Thalassospira isolated from seawater.</title>
        <authorList>
            <person name="Fu Z.-Y."/>
        </authorList>
    </citation>
    <scope>NUCLEOTIDE SEQUENCE [LARGE SCALE GENOMIC DNA]</scope>
    <source>
        <strain evidence="1 2">FZY0004</strain>
    </source>
</reference>
<dbReference type="EMBL" id="JARSBO010000010">
    <property type="protein sequence ID" value="MDG4721161.1"/>
    <property type="molecule type" value="Genomic_DNA"/>
</dbReference>
<name>A0ABT6GGJ6_9PROT</name>
<gene>
    <name evidence="1" type="ORF">P7680_19300</name>
</gene>
<evidence type="ECO:0000313" key="2">
    <source>
        <dbReference type="Proteomes" id="UP001529180"/>
    </source>
</evidence>
<keyword evidence="2" id="KW-1185">Reference proteome</keyword>
<dbReference type="RefSeq" id="WP_278006963.1">
    <property type="nucleotide sequence ID" value="NZ_JARSBO010000010.1"/>
</dbReference>
<dbReference type="Proteomes" id="UP001529180">
    <property type="component" value="Unassembled WGS sequence"/>
</dbReference>
<organism evidence="1 2">
    <name type="scientific">Thalassospira aquimaris</name>
    <dbReference type="NCBI Taxonomy" id="3037796"/>
    <lineage>
        <taxon>Bacteria</taxon>
        <taxon>Pseudomonadati</taxon>
        <taxon>Pseudomonadota</taxon>
        <taxon>Alphaproteobacteria</taxon>
        <taxon>Rhodospirillales</taxon>
        <taxon>Thalassospiraceae</taxon>
        <taxon>Thalassospira</taxon>
    </lineage>
</organism>
<sequence length="174" mass="19715">MPHKVDDKAVFTLNLQGYFHGEAEGSPWYAFGETNEGRTIIKSAAGAQLPRQEQVTFASGLVHFLNKFLALDGAWWILLKEMDVERDDRLVPHVTYRSFVMIHIDADGDAQFAIESEDQHWTHWLLKGRQHWGETAHRAWEEAGKFKHDVDFKAAPKIKAALGEKSKGPPIPLA</sequence>
<proteinExistence type="predicted"/>
<comment type="caution">
    <text evidence="1">The sequence shown here is derived from an EMBL/GenBank/DDBJ whole genome shotgun (WGS) entry which is preliminary data.</text>
</comment>
<accession>A0ABT6GGJ6</accession>